<gene>
    <name evidence="2" type="ORF">ENJ89_03515</name>
</gene>
<evidence type="ECO:0000313" key="2">
    <source>
        <dbReference type="EMBL" id="HHJ52240.1"/>
    </source>
</evidence>
<feature type="domain" description="GP-PDE" evidence="1">
    <location>
        <begin position="7"/>
        <end position="271"/>
    </location>
</feature>
<dbReference type="PANTHER" id="PTHR46211">
    <property type="entry name" value="GLYCEROPHOSPHORYL DIESTER PHOSPHODIESTERASE"/>
    <property type="match status" value="1"/>
</dbReference>
<dbReference type="EMBL" id="DROD01000238">
    <property type="protein sequence ID" value="HHJ52240.1"/>
    <property type="molecule type" value="Genomic_DNA"/>
</dbReference>
<dbReference type="PROSITE" id="PS51704">
    <property type="entry name" value="GP_PDE"/>
    <property type="match status" value="1"/>
</dbReference>
<dbReference type="PANTHER" id="PTHR46211:SF1">
    <property type="entry name" value="GLYCEROPHOSPHODIESTER PHOSPHODIESTERASE, CYTOPLASMIC"/>
    <property type="match status" value="1"/>
</dbReference>
<organism evidence="2">
    <name type="scientific">Caldithrix abyssi</name>
    <dbReference type="NCBI Taxonomy" id="187145"/>
    <lineage>
        <taxon>Bacteria</taxon>
        <taxon>Pseudomonadati</taxon>
        <taxon>Calditrichota</taxon>
        <taxon>Calditrichia</taxon>
        <taxon>Calditrichales</taxon>
        <taxon>Calditrichaceae</taxon>
        <taxon>Caldithrix</taxon>
    </lineage>
</organism>
<dbReference type="Pfam" id="PF03009">
    <property type="entry name" value="GDPD"/>
    <property type="match status" value="1"/>
</dbReference>
<reference evidence="2" key="1">
    <citation type="journal article" date="2020" name="mSystems">
        <title>Genome- and Community-Level Interaction Insights into Carbon Utilization and Element Cycling Functions of Hydrothermarchaeota in Hydrothermal Sediment.</title>
        <authorList>
            <person name="Zhou Z."/>
            <person name="Liu Y."/>
            <person name="Xu W."/>
            <person name="Pan J."/>
            <person name="Luo Z.H."/>
            <person name="Li M."/>
        </authorList>
    </citation>
    <scope>NUCLEOTIDE SEQUENCE [LARGE SCALE GENOMIC DNA]</scope>
    <source>
        <strain evidence="2">HyVt-527</strain>
    </source>
</reference>
<dbReference type="Gene3D" id="3.20.20.190">
    <property type="entry name" value="Phosphatidylinositol (PI) phosphodiesterase"/>
    <property type="match status" value="1"/>
</dbReference>
<dbReference type="GO" id="GO:0006629">
    <property type="term" value="P:lipid metabolic process"/>
    <property type="evidence" value="ECO:0007669"/>
    <property type="project" value="InterPro"/>
</dbReference>
<dbReference type="InterPro" id="IPR017946">
    <property type="entry name" value="PLC-like_Pdiesterase_TIM-brl"/>
</dbReference>
<dbReference type="SUPFAM" id="SSF51695">
    <property type="entry name" value="PLC-like phosphodiesterases"/>
    <property type="match status" value="1"/>
</dbReference>
<dbReference type="InterPro" id="IPR030395">
    <property type="entry name" value="GP_PDE_dom"/>
</dbReference>
<accession>A0A7V5PP27</accession>
<protein>
    <submittedName>
        <fullName evidence="2">Glycerophosphodiester phosphodiesterase</fullName>
    </submittedName>
</protein>
<dbReference type="Proteomes" id="UP000886124">
    <property type="component" value="Unassembled WGS sequence"/>
</dbReference>
<name>A0A7V5PP27_CALAY</name>
<comment type="caution">
    <text evidence="2">The sequence shown here is derived from an EMBL/GenBank/DDBJ whole genome shotgun (WGS) entry which is preliminary data.</text>
</comment>
<proteinExistence type="predicted"/>
<dbReference type="GO" id="GO:0008081">
    <property type="term" value="F:phosphoric diester hydrolase activity"/>
    <property type="evidence" value="ECO:0007669"/>
    <property type="project" value="InterPro"/>
</dbReference>
<evidence type="ECO:0000259" key="1">
    <source>
        <dbReference type="PROSITE" id="PS51704"/>
    </source>
</evidence>
<sequence>MEEMNRPLIVAHRGASYLAPENTLAAVRKAWQLDADGVEIDVHLSADGRVMVMHDANTLRTCGVALDISATDSARLRELDAGKFKGAQWQGEPIPFLSEVVATIPDGKFLVVEIKSGPEIISALNRISFNPRKVKFISFDLRVLAALRPLYPESDLFLLFDSEQPTKDLLTEPVEANNSPSISTSKKQTRFPDSGDGLVRQLLNIVRTAGLDGLDVNASFPVDAALVRVIHDQGKQIYFWTVDDPARAEFLAEAGADALTTNRPGWLRQRLNDSTNLKEAKE</sequence>
<dbReference type="AlphaFoldDB" id="A0A7V5PP27"/>